<dbReference type="Pfam" id="PF19277">
    <property type="entry name" value="GPAT_C"/>
    <property type="match status" value="1"/>
</dbReference>
<dbReference type="UniPathway" id="UPA00557">
    <property type="reaction ID" value="UER00612"/>
</dbReference>
<dbReference type="RefSeq" id="WP_014244623.1">
    <property type="nucleotide sequence ID" value="NC_016620.1"/>
</dbReference>
<reference evidence="12" key="1">
    <citation type="journal article" date="2013" name="ISME J.">
        <title>A small predatory core genome in the divergent marine Bacteriovorax marinus SJ and the terrestrial Bdellovibrio bacteriovorus.</title>
        <authorList>
            <person name="Crossman L.C."/>
            <person name="Chen H."/>
            <person name="Cerdeno-Tarraga A.M."/>
            <person name="Brooks K."/>
            <person name="Quail M.A."/>
            <person name="Pineiro S.A."/>
            <person name="Hobley L."/>
            <person name="Sockett R.E."/>
            <person name="Bentley S.D."/>
            <person name="Parkhill J."/>
            <person name="Williams H.N."/>
            <person name="Stine O.C."/>
        </authorList>
    </citation>
    <scope>NUCLEOTIDE SEQUENCE [LARGE SCALE GENOMIC DNA]</scope>
    <source>
        <strain evidence="12">ATCC BAA-682 / DSM 15412 / SJ</strain>
    </source>
</reference>
<gene>
    <name evidence="11" type="ordered locus">BMS_2033</name>
</gene>
<evidence type="ECO:0000256" key="7">
    <source>
        <dbReference type="ARBA" id="ARBA00023136"/>
    </source>
</evidence>
<proteinExistence type="inferred from homology"/>
<keyword evidence="7" id="KW-0472">Membrane</keyword>
<evidence type="ECO:0000256" key="2">
    <source>
        <dbReference type="ARBA" id="ARBA00004765"/>
    </source>
</evidence>
<evidence type="ECO:0000256" key="9">
    <source>
        <dbReference type="ARBA" id="ARBA00048427"/>
    </source>
</evidence>
<dbReference type="PIRSF" id="PIRSF000437">
    <property type="entry name" value="GPAT_DHAPAT"/>
    <property type="match status" value="1"/>
</dbReference>
<evidence type="ECO:0000256" key="8">
    <source>
        <dbReference type="ARBA" id="ARBA00023315"/>
    </source>
</evidence>
<dbReference type="HOGENOM" id="CLU_456912_0_0_7"/>
<dbReference type="eggNOG" id="COG2937">
    <property type="taxonomic scope" value="Bacteria"/>
</dbReference>
<accession>E1X315</accession>
<evidence type="ECO:0000256" key="5">
    <source>
        <dbReference type="ARBA" id="ARBA00013432"/>
    </source>
</evidence>
<evidence type="ECO:0000256" key="6">
    <source>
        <dbReference type="ARBA" id="ARBA00022679"/>
    </source>
</evidence>
<evidence type="ECO:0000313" key="12">
    <source>
        <dbReference type="Proteomes" id="UP000008963"/>
    </source>
</evidence>
<dbReference type="InterPro" id="IPR041728">
    <property type="entry name" value="GPAT/DHAPAT_LPLAT"/>
</dbReference>
<comment type="catalytic activity">
    <reaction evidence="9">
        <text>sn-glycerol 3-phosphate + an acyl-CoA = a 1-acyl-sn-glycero-3-phosphate + CoA</text>
        <dbReference type="Rhea" id="RHEA:15325"/>
        <dbReference type="ChEBI" id="CHEBI:57287"/>
        <dbReference type="ChEBI" id="CHEBI:57597"/>
        <dbReference type="ChEBI" id="CHEBI:57970"/>
        <dbReference type="ChEBI" id="CHEBI:58342"/>
        <dbReference type="EC" id="2.3.1.15"/>
    </reaction>
</comment>
<dbReference type="GO" id="GO:0005886">
    <property type="term" value="C:plasma membrane"/>
    <property type="evidence" value="ECO:0007669"/>
    <property type="project" value="TreeGrafter"/>
</dbReference>
<evidence type="ECO:0000256" key="3">
    <source>
        <dbReference type="ARBA" id="ARBA00007937"/>
    </source>
</evidence>
<dbReference type="AlphaFoldDB" id="E1X315"/>
<dbReference type="Pfam" id="PF01553">
    <property type="entry name" value="Acyltransferase"/>
    <property type="match status" value="1"/>
</dbReference>
<comment type="subcellular location">
    <subcellularLocation>
        <location evidence="1">Endomembrane system</location>
        <topology evidence="1">Peripheral membrane protein</topology>
    </subcellularLocation>
</comment>
<dbReference type="EMBL" id="FQ312005">
    <property type="protein sequence ID" value="CBW26845.1"/>
    <property type="molecule type" value="Genomic_DNA"/>
</dbReference>
<dbReference type="OrthoDB" id="335193at2"/>
<keyword evidence="8 11" id="KW-0012">Acyltransferase</keyword>
<dbReference type="CDD" id="cd07993">
    <property type="entry name" value="LPLAT_DHAPAT-like"/>
    <property type="match status" value="1"/>
</dbReference>
<dbReference type="GO" id="GO:0004366">
    <property type="term" value="F:glycerol-3-phosphate O-acyltransferase activity"/>
    <property type="evidence" value="ECO:0007669"/>
    <property type="project" value="UniProtKB-EC"/>
</dbReference>
<protein>
    <recommendedName>
        <fullName evidence="5">Glycerol-3-phosphate acyltransferase</fullName>
        <ecNumber evidence="4">2.3.1.15</ecNumber>
    </recommendedName>
</protein>
<dbReference type="PANTHER" id="PTHR12563:SF17">
    <property type="entry name" value="DIHYDROXYACETONE PHOSPHATE ACYLTRANSFERASE"/>
    <property type="match status" value="1"/>
</dbReference>
<dbReference type="SUPFAM" id="SSF69593">
    <property type="entry name" value="Glycerol-3-phosphate (1)-acyltransferase"/>
    <property type="match status" value="1"/>
</dbReference>
<keyword evidence="6" id="KW-0808">Transferase</keyword>
<dbReference type="PANTHER" id="PTHR12563">
    <property type="entry name" value="GLYCEROL-3-PHOSPHATE ACYLTRANSFERASE"/>
    <property type="match status" value="1"/>
</dbReference>
<dbReference type="GO" id="GO:0012505">
    <property type="term" value="C:endomembrane system"/>
    <property type="evidence" value="ECO:0007669"/>
    <property type="project" value="UniProtKB-SubCell"/>
</dbReference>
<dbReference type="InterPro" id="IPR002123">
    <property type="entry name" value="Plipid/glycerol_acylTrfase"/>
</dbReference>
<evidence type="ECO:0000256" key="4">
    <source>
        <dbReference type="ARBA" id="ARBA00013113"/>
    </source>
</evidence>
<dbReference type="STRING" id="862908.BMS_2033"/>
<dbReference type="PATRIC" id="fig|862908.3.peg.1932"/>
<sequence length="597" mass="68777">MSLFNSQEKIVLSYPKLKERIESRDNPKEEREKAIKILHEIRAEFSKTYIKSFQKLLDSTLPKLYDGVNFSENGVDFNKLVKEKSVVMVPNHQSHADYVAINYMVFKKYGFPLYVAGGNNLNIFPIGKLFRKSGCFFIRRSFASDILYKITLEAYLYYLLMNQKPIEFFFEGGRSRTGKLLSPKYGLYQMLLEAHSHLPEDQKKDLAFVPVSIVHEYVPEQKSLAKELGGAKKTKESTGQLLSLFKLFSYQFGSVHIKLGEPVIAQKKCDQSLKEEVQNLAFECFRTVGANMSVTPSALLGLILLDEPAGALDWTDILAKGRQIISFCDTYRIPYTDSMQESKLEDSLGRALDIMIGNKKIDVIGKSSRSHTFYAIKEEHRQELLYFKNTILHHFLIPWVINYAWINLFSGKIETVSDLKKLFLGHRRLLKHEFYLPTIKDFMEKSFILLSYIIGRDISSLEECLELSHKELYTIASSLGVFSRSFNYIIEAYYTSACTLKALNDSAGESGFKMSDYNKKFKEIHKEEKELAVIVKFPESNSEPLMKSSIKYFLHEQMIENKEGSFSVTNLKLLEENIANFENLLLELRKFNLRSQG</sequence>
<dbReference type="SMART" id="SM00563">
    <property type="entry name" value="PlsC"/>
    <property type="match status" value="1"/>
</dbReference>
<dbReference type="EC" id="2.3.1.15" evidence="4"/>
<dbReference type="KEGG" id="bmx:BMS_2033"/>
<comment type="pathway">
    <text evidence="2">Phospholipid metabolism; CDP-diacylglycerol biosynthesis; CDP-diacylglycerol from sn-glycerol 3-phosphate: step 1/3.</text>
</comment>
<dbReference type="InterPro" id="IPR022284">
    <property type="entry name" value="GPAT/DHAPAT"/>
</dbReference>
<dbReference type="GO" id="GO:0016024">
    <property type="term" value="P:CDP-diacylglycerol biosynthetic process"/>
    <property type="evidence" value="ECO:0007669"/>
    <property type="project" value="UniProtKB-UniPathway"/>
</dbReference>
<comment type="similarity">
    <text evidence="3">Belongs to the GPAT/DAPAT family.</text>
</comment>
<name>E1X315_HALMS</name>
<keyword evidence="12" id="KW-1185">Reference proteome</keyword>
<organism evidence="11 12">
    <name type="scientific">Halobacteriovorax marinus (strain ATCC BAA-682 / DSM 15412 / SJ)</name>
    <name type="common">Bacteriovorax marinus</name>
    <dbReference type="NCBI Taxonomy" id="862908"/>
    <lineage>
        <taxon>Bacteria</taxon>
        <taxon>Pseudomonadati</taxon>
        <taxon>Bdellovibrionota</taxon>
        <taxon>Bacteriovoracia</taxon>
        <taxon>Bacteriovoracales</taxon>
        <taxon>Halobacteriovoraceae</taxon>
        <taxon>Halobacteriovorax</taxon>
    </lineage>
</organism>
<dbReference type="Proteomes" id="UP000008963">
    <property type="component" value="Chromosome"/>
</dbReference>
<evidence type="ECO:0000259" key="10">
    <source>
        <dbReference type="SMART" id="SM00563"/>
    </source>
</evidence>
<feature type="domain" description="Phospholipid/glycerol acyltransferase" evidence="10">
    <location>
        <begin position="86"/>
        <end position="216"/>
    </location>
</feature>
<dbReference type="InterPro" id="IPR045520">
    <property type="entry name" value="GPAT/DHAPAT_C"/>
</dbReference>
<evidence type="ECO:0000313" key="11">
    <source>
        <dbReference type="EMBL" id="CBW26845.1"/>
    </source>
</evidence>
<evidence type="ECO:0000256" key="1">
    <source>
        <dbReference type="ARBA" id="ARBA00004184"/>
    </source>
</evidence>